<dbReference type="AlphaFoldDB" id="A0A4Y2RY60"/>
<gene>
    <name evidence="2" type="ORF">AVEN_243331_1</name>
</gene>
<reference evidence="2 3" key="1">
    <citation type="journal article" date="2019" name="Sci. Rep.">
        <title>Orb-weaving spider Araneus ventricosus genome elucidates the spidroin gene catalogue.</title>
        <authorList>
            <person name="Kono N."/>
            <person name="Nakamura H."/>
            <person name="Ohtoshi R."/>
            <person name="Moran D.A.P."/>
            <person name="Shinohara A."/>
            <person name="Yoshida Y."/>
            <person name="Fujiwara M."/>
            <person name="Mori M."/>
            <person name="Tomita M."/>
            <person name="Arakawa K."/>
        </authorList>
    </citation>
    <scope>NUCLEOTIDE SEQUENCE [LARGE SCALE GENOMIC DNA]</scope>
</reference>
<evidence type="ECO:0000256" key="1">
    <source>
        <dbReference type="SAM" id="Phobius"/>
    </source>
</evidence>
<evidence type="ECO:0000313" key="3">
    <source>
        <dbReference type="Proteomes" id="UP000499080"/>
    </source>
</evidence>
<sequence>MKSPYRKQFLMITHFPNVETHRYKRIVDCFFSGPALSSLSSCSVAPSLRFIHALRIVSSVILFICLRIYINFDPGFIILFGKPNGFSMTSGSSSCLVLMKSPYRKQFLMITQFPNVKTYCYKRIFNN</sequence>
<dbReference type="Proteomes" id="UP000499080">
    <property type="component" value="Unassembled WGS sequence"/>
</dbReference>
<name>A0A4Y2RY60_ARAVE</name>
<keyword evidence="3" id="KW-1185">Reference proteome</keyword>
<keyword evidence="1" id="KW-0472">Membrane</keyword>
<feature type="transmembrane region" description="Helical" evidence="1">
    <location>
        <begin position="53"/>
        <end position="70"/>
    </location>
</feature>
<protein>
    <submittedName>
        <fullName evidence="2">Uncharacterized protein</fullName>
    </submittedName>
</protein>
<accession>A0A4Y2RY60</accession>
<organism evidence="2 3">
    <name type="scientific">Araneus ventricosus</name>
    <name type="common">Orbweaver spider</name>
    <name type="synonym">Epeira ventricosa</name>
    <dbReference type="NCBI Taxonomy" id="182803"/>
    <lineage>
        <taxon>Eukaryota</taxon>
        <taxon>Metazoa</taxon>
        <taxon>Ecdysozoa</taxon>
        <taxon>Arthropoda</taxon>
        <taxon>Chelicerata</taxon>
        <taxon>Arachnida</taxon>
        <taxon>Araneae</taxon>
        <taxon>Araneomorphae</taxon>
        <taxon>Entelegynae</taxon>
        <taxon>Araneoidea</taxon>
        <taxon>Araneidae</taxon>
        <taxon>Araneus</taxon>
    </lineage>
</organism>
<dbReference type="EMBL" id="BGPR01019053">
    <property type="protein sequence ID" value="GBN80834.1"/>
    <property type="molecule type" value="Genomic_DNA"/>
</dbReference>
<evidence type="ECO:0000313" key="2">
    <source>
        <dbReference type="EMBL" id="GBN80834.1"/>
    </source>
</evidence>
<keyword evidence="1" id="KW-0812">Transmembrane</keyword>
<proteinExistence type="predicted"/>
<comment type="caution">
    <text evidence="2">The sequence shown here is derived from an EMBL/GenBank/DDBJ whole genome shotgun (WGS) entry which is preliminary data.</text>
</comment>
<keyword evidence="1" id="KW-1133">Transmembrane helix</keyword>